<dbReference type="AlphaFoldDB" id="A0A1S3VXH9"/>
<reference evidence="3" key="1">
    <citation type="submission" date="2025-08" db="UniProtKB">
        <authorList>
            <consortium name="RefSeq"/>
        </authorList>
    </citation>
    <scope>IDENTIFICATION</scope>
    <source>
        <tissue evidence="3">Leaf</tissue>
    </source>
</reference>
<proteinExistence type="predicted"/>
<name>A0A1S3VXH9_VIGRR</name>
<dbReference type="RefSeq" id="XP_014523078.1">
    <property type="nucleotide sequence ID" value="XM_014667592.1"/>
</dbReference>
<gene>
    <name evidence="3" type="primary">LOC106779479</name>
</gene>
<dbReference type="Pfam" id="PF03732">
    <property type="entry name" value="Retrotrans_gag"/>
    <property type="match status" value="1"/>
</dbReference>
<organism evidence="2 3">
    <name type="scientific">Vigna radiata var. radiata</name>
    <name type="common">Mung bean</name>
    <name type="synonym">Phaseolus aureus</name>
    <dbReference type="NCBI Taxonomy" id="3916"/>
    <lineage>
        <taxon>Eukaryota</taxon>
        <taxon>Viridiplantae</taxon>
        <taxon>Streptophyta</taxon>
        <taxon>Embryophyta</taxon>
        <taxon>Tracheophyta</taxon>
        <taxon>Spermatophyta</taxon>
        <taxon>Magnoliopsida</taxon>
        <taxon>eudicotyledons</taxon>
        <taxon>Gunneridae</taxon>
        <taxon>Pentapetalae</taxon>
        <taxon>rosids</taxon>
        <taxon>fabids</taxon>
        <taxon>Fabales</taxon>
        <taxon>Fabaceae</taxon>
        <taxon>Papilionoideae</taxon>
        <taxon>50 kb inversion clade</taxon>
        <taxon>NPAAA clade</taxon>
        <taxon>indigoferoid/millettioid clade</taxon>
        <taxon>Phaseoleae</taxon>
        <taxon>Vigna</taxon>
    </lineage>
</organism>
<protein>
    <submittedName>
        <fullName evidence="3">Uncharacterized protein LOC106779479</fullName>
    </submittedName>
</protein>
<dbReference type="Proteomes" id="UP000087766">
    <property type="component" value="Unplaced"/>
</dbReference>
<evidence type="ECO:0000313" key="2">
    <source>
        <dbReference type="Proteomes" id="UP000087766"/>
    </source>
</evidence>
<dbReference type="InterPro" id="IPR005162">
    <property type="entry name" value="Retrotrans_gag_dom"/>
</dbReference>
<evidence type="ECO:0000313" key="3">
    <source>
        <dbReference type="RefSeq" id="XP_014523078.1"/>
    </source>
</evidence>
<sequence>MEMMRTGTQSGGPSGSTVNNQAEWSLESFLQHRPAKFNGKCSADEGDHWLRDMEKIYNTKRCPNDNMLTYTEYQLIGEASHWWSALRMMLEDERVPITWDLFKEKFYGEYFPDNVRFAKEVEFLQLVQGGMTATEYTDRFKHLVRFYTMGINEEWQCRKSENGLKPDLKVMISNLCIKSFPVLVE</sequence>
<keyword evidence="2" id="KW-1185">Reference proteome</keyword>
<dbReference type="OrthoDB" id="1936908at2759"/>
<feature type="domain" description="Retrotransposon gag" evidence="1">
    <location>
        <begin position="73"/>
        <end position="166"/>
    </location>
</feature>
<dbReference type="GeneID" id="106779479"/>
<accession>A0A1S3VXH9</accession>
<evidence type="ECO:0000259" key="1">
    <source>
        <dbReference type="Pfam" id="PF03732"/>
    </source>
</evidence>
<dbReference type="KEGG" id="vra:106779479"/>